<evidence type="ECO:0000256" key="6">
    <source>
        <dbReference type="ARBA" id="ARBA00023136"/>
    </source>
</evidence>
<dbReference type="PROSITE" id="PS50893">
    <property type="entry name" value="ABC_TRANSPORTER_2"/>
    <property type="match status" value="1"/>
</dbReference>
<sequence>MRDRWRAIRMLARMAFATDPWRTLGLLLEPLGQLTPPIIAVCLKVMTDGVLHHDPVSVVVGAAGIAGARALWFVGAWTGSWLRVRLMEEVGFAFDREIATLTASIPGLDHQERADYQDRLELLRQSQGLLGYSVNSLIYTVNIVVSGLATLVTLAVLSPWLLLLVLFVLPSIPIAAAHQRWSRAAEERSAAPARLARHLRGLTTDRDAGMELRVFGLRREILARFRTAWTDSMRARLTTERRAAVLANVRDLIFAVGFGGAILLALWRAAAGHGTIGEVVITVYRCQRMQAAVMSPIQAVAALGSVLRAADRMLWLREYAGSVAARGSGSGPAPERIRDGIAFERVSFRYPGTEAWALRDVSLHIPAGTVVALVGENGAGKTTLVKLLCRMYEPTKGRILVDGVDLAGIDVHQWRQRLSAAFQDFARLEFTAHHTVGLGDLSRLDDVQAVGSALDRAGASDVLPHLPDGADTRLGSSWDNGVELSTGQWQKLALGRALMRERPLLVFFDEPTASLDAQTEHGLFERYAATARSGSDRGMVTVLVSHRFSTVRTADLIVVVDDGEISEVGSHEELLARTGPYAELYDLQARSYR</sequence>
<dbReference type="InterPro" id="IPR036640">
    <property type="entry name" value="ABC1_TM_sf"/>
</dbReference>
<dbReference type="InterPro" id="IPR027417">
    <property type="entry name" value="P-loop_NTPase"/>
</dbReference>
<dbReference type="InterPro" id="IPR011527">
    <property type="entry name" value="ABC1_TM_dom"/>
</dbReference>
<dbReference type="InterPro" id="IPR003593">
    <property type="entry name" value="AAA+_ATPase"/>
</dbReference>
<keyword evidence="4 10" id="KW-0067">ATP-binding</keyword>
<reference evidence="10" key="1">
    <citation type="submission" date="2020-10" db="EMBL/GenBank/DDBJ databases">
        <title>Sequencing the genomes of 1000 actinobacteria strains.</title>
        <authorList>
            <person name="Klenk H.-P."/>
        </authorList>
    </citation>
    <scope>NUCLEOTIDE SEQUENCE</scope>
    <source>
        <strain evidence="10">DSM 45354</strain>
    </source>
</reference>
<evidence type="ECO:0000259" key="8">
    <source>
        <dbReference type="PROSITE" id="PS50893"/>
    </source>
</evidence>
<evidence type="ECO:0000259" key="9">
    <source>
        <dbReference type="PROSITE" id="PS50929"/>
    </source>
</evidence>
<evidence type="ECO:0000256" key="3">
    <source>
        <dbReference type="ARBA" id="ARBA00022741"/>
    </source>
</evidence>
<comment type="subcellular location">
    <subcellularLocation>
        <location evidence="1">Cell membrane</location>
        <topology evidence="1">Multi-pass membrane protein</topology>
    </subcellularLocation>
</comment>
<evidence type="ECO:0000256" key="7">
    <source>
        <dbReference type="SAM" id="Phobius"/>
    </source>
</evidence>
<dbReference type="SUPFAM" id="SSF90123">
    <property type="entry name" value="ABC transporter transmembrane region"/>
    <property type="match status" value="1"/>
</dbReference>
<dbReference type="Pfam" id="PF00005">
    <property type="entry name" value="ABC_tran"/>
    <property type="match status" value="1"/>
</dbReference>
<dbReference type="SMART" id="SM00382">
    <property type="entry name" value="AAA"/>
    <property type="match status" value="1"/>
</dbReference>
<keyword evidence="2 7" id="KW-0812">Transmembrane</keyword>
<dbReference type="InterPro" id="IPR039421">
    <property type="entry name" value="Type_1_exporter"/>
</dbReference>
<dbReference type="EMBL" id="JADBEM010000001">
    <property type="protein sequence ID" value="MBE1607464.1"/>
    <property type="molecule type" value="Genomic_DNA"/>
</dbReference>
<feature type="domain" description="ABC transmembrane type-1" evidence="9">
    <location>
        <begin position="31"/>
        <end position="325"/>
    </location>
</feature>
<dbReference type="RefSeq" id="WP_192751412.1">
    <property type="nucleotide sequence ID" value="NZ_BAABJL010000197.1"/>
</dbReference>
<evidence type="ECO:0000256" key="1">
    <source>
        <dbReference type="ARBA" id="ARBA00004651"/>
    </source>
</evidence>
<comment type="caution">
    <text evidence="10">The sequence shown here is derived from an EMBL/GenBank/DDBJ whole genome shotgun (WGS) entry which is preliminary data.</text>
</comment>
<gene>
    <name evidence="10" type="ORF">HEB94_004312</name>
</gene>
<dbReference type="PANTHER" id="PTHR43394:SF1">
    <property type="entry name" value="ATP-BINDING CASSETTE SUB-FAMILY B MEMBER 10, MITOCHONDRIAL"/>
    <property type="match status" value="1"/>
</dbReference>
<keyword evidence="3" id="KW-0547">Nucleotide-binding</keyword>
<dbReference type="PANTHER" id="PTHR43394">
    <property type="entry name" value="ATP-DEPENDENT PERMEASE MDL1, MITOCHONDRIAL"/>
    <property type="match status" value="1"/>
</dbReference>
<organism evidence="10 11">
    <name type="scientific">Actinopolymorpha pittospori</name>
    <dbReference type="NCBI Taxonomy" id="648752"/>
    <lineage>
        <taxon>Bacteria</taxon>
        <taxon>Bacillati</taxon>
        <taxon>Actinomycetota</taxon>
        <taxon>Actinomycetes</taxon>
        <taxon>Propionibacteriales</taxon>
        <taxon>Actinopolymorphaceae</taxon>
        <taxon>Actinopolymorpha</taxon>
    </lineage>
</organism>
<keyword evidence="5 7" id="KW-1133">Transmembrane helix</keyword>
<evidence type="ECO:0000313" key="10">
    <source>
        <dbReference type="EMBL" id="MBE1607464.1"/>
    </source>
</evidence>
<feature type="transmembrane region" description="Helical" evidence="7">
    <location>
        <begin position="160"/>
        <end position="178"/>
    </location>
</feature>
<dbReference type="GO" id="GO:0016887">
    <property type="term" value="F:ATP hydrolysis activity"/>
    <property type="evidence" value="ECO:0007669"/>
    <property type="project" value="InterPro"/>
</dbReference>
<name>A0A927MVP0_9ACTN</name>
<dbReference type="AlphaFoldDB" id="A0A927MVP0"/>
<dbReference type="GO" id="GO:0005524">
    <property type="term" value="F:ATP binding"/>
    <property type="evidence" value="ECO:0007669"/>
    <property type="project" value="UniProtKB-KW"/>
</dbReference>
<dbReference type="Gene3D" id="3.40.50.300">
    <property type="entry name" value="P-loop containing nucleotide triphosphate hydrolases"/>
    <property type="match status" value="1"/>
</dbReference>
<keyword evidence="6 7" id="KW-0472">Membrane</keyword>
<dbReference type="Gene3D" id="1.20.1560.10">
    <property type="entry name" value="ABC transporter type 1, transmembrane domain"/>
    <property type="match status" value="1"/>
</dbReference>
<evidence type="ECO:0000313" key="11">
    <source>
        <dbReference type="Proteomes" id="UP000638648"/>
    </source>
</evidence>
<dbReference type="InterPro" id="IPR003439">
    <property type="entry name" value="ABC_transporter-like_ATP-bd"/>
</dbReference>
<proteinExistence type="predicted"/>
<accession>A0A927MVP0</accession>
<evidence type="ECO:0000256" key="4">
    <source>
        <dbReference type="ARBA" id="ARBA00022840"/>
    </source>
</evidence>
<dbReference type="SUPFAM" id="SSF52540">
    <property type="entry name" value="P-loop containing nucleoside triphosphate hydrolases"/>
    <property type="match status" value="1"/>
</dbReference>
<evidence type="ECO:0000256" key="5">
    <source>
        <dbReference type="ARBA" id="ARBA00022989"/>
    </source>
</evidence>
<dbReference type="PROSITE" id="PS50929">
    <property type="entry name" value="ABC_TM1F"/>
    <property type="match status" value="1"/>
</dbReference>
<feature type="transmembrane region" description="Helical" evidence="7">
    <location>
        <begin position="56"/>
        <end position="77"/>
    </location>
</feature>
<protein>
    <submittedName>
        <fullName evidence="10">ATP-binding cassette subfamily B protein</fullName>
    </submittedName>
</protein>
<dbReference type="Proteomes" id="UP000638648">
    <property type="component" value="Unassembled WGS sequence"/>
</dbReference>
<feature type="domain" description="ABC transporter" evidence="8">
    <location>
        <begin position="341"/>
        <end position="587"/>
    </location>
</feature>
<dbReference type="GO" id="GO:0015421">
    <property type="term" value="F:ABC-type oligopeptide transporter activity"/>
    <property type="evidence" value="ECO:0007669"/>
    <property type="project" value="TreeGrafter"/>
</dbReference>
<feature type="transmembrane region" description="Helical" evidence="7">
    <location>
        <begin position="243"/>
        <end position="267"/>
    </location>
</feature>
<keyword evidence="11" id="KW-1185">Reference proteome</keyword>
<evidence type="ECO:0000256" key="2">
    <source>
        <dbReference type="ARBA" id="ARBA00022692"/>
    </source>
</evidence>
<dbReference type="GO" id="GO:0005886">
    <property type="term" value="C:plasma membrane"/>
    <property type="evidence" value="ECO:0007669"/>
    <property type="project" value="UniProtKB-SubCell"/>
</dbReference>
<feature type="transmembrane region" description="Helical" evidence="7">
    <location>
        <begin position="129"/>
        <end position="154"/>
    </location>
</feature>